<keyword evidence="2" id="KW-1185">Reference proteome</keyword>
<accession>A0AAD7R3I3</accession>
<evidence type="ECO:0000313" key="1">
    <source>
        <dbReference type="EMBL" id="KAJ8361823.1"/>
    </source>
</evidence>
<dbReference type="AlphaFoldDB" id="A0AAD7R3I3"/>
<comment type="caution">
    <text evidence="1">The sequence shown here is derived from an EMBL/GenBank/DDBJ whole genome shotgun (WGS) entry which is preliminary data.</text>
</comment>
<gene>
    <name evidence="1" type="ORF">AAFF_G00418640</name>
</gene>
<dbReference type="Proteomes" id="UP001221898">
    <property type="component" value="Unassembled WGS sequence"/>
</dbReference>
<sequence length="27" mass="3152">MLRKTLRLGLETESMVEGNQSEIKAWM</sequence>
<organism evidence="1 2">
    <name type="scientific">Aldrovandia affinis</name>
    <dbReference type="NCBI Taxonomy" id="143900"/>
    <lineage>
        <taxon>Eukaryota</taxon>
        <taxon>Metazoa</taxon>
        <taxon>Chordata</taxon>
        <taxon>Craniata</taxon>
        <taxon>Vertebrata</taxon>
        <taxon>Euteleostomi</taxon>
        <taxon>Actinopterygii</taxon>
        <taxon>Neopterygii</taxon>
        <taxon>Teleostei</taxon>
        <taxon>Notacanthiformes</taxon>
        <taxon>Halosauridae</taxon>
        <taxon>Aldrovandia</taxon>
    </lineage>
</organism>
<dbReference type="EMBL" id="JAINUG010000874">
    <property type="protein sequence ID" value="KAJ8361823.1"/>
    <property type="molecule type" value="Genomic_DNA"/>
</dbReference>
<evidence type="ECO:0000313" key="2">
    <source>
        <dbReference type="Proteomes" id="UP001221898"/>
    </source>
</evidence>
<reference evidence="1" key="1">
    <citation type="journal article" date="2023" name="Science">
        <title>Genome structures resolve the early diversification of teleost fishes.</title>
        <authorList>
            <person name="Parey E."/>
            <person name="Louis A."/>
            <person name="Montfort J."/>
            <person name="Bouchez O."/>
            <person name="Roques C."/>
            <person name="Iampietro C."/>
            <person name="Lluch J."/>
            <person name="Castinel A."/>
            <person name="Donnadieu C."/>
            <person name="Desvignes T."/>
            <person name="Floi Bucao C."/>
            <person name="Jouanno E."/>
            <person name="Wen M."/>
            <person name="Mejri S."/>
            <person name="Dirks R."/>
            <person name="Jansen H."/>
            <person name="Henkel C."/>
            <person name="Chen W.J."/>
            <person name="Zahm M."/>
            <person name="Cabau C."/>
            <person name="Klopp C."/>
            <person name="Thompson A.W."/>
            <person name="Robinson-Rechavi M."/>
            <person name="Braasch I."/>
            <person name="Lecointre G."/>
            <person name="Bobe J."/>
            <person name="Postlethwait J.H."/>
            <person name="Berthelot C."/>
            <person name="Roest Crollius H."/>
            <person name="Guiguen Y."/>
        </authorList>
    </citation>
    <scope>NUCLEOTIDE SEQUENCE</scope>
    <source>
        <strain evidence="1">NC1722</strain>
    </source>
</reference>
<proteinExistence type="predicted"/>
<name>A0AAD7R3I3_9TELE</name>
<protein>
    <submittedName>
        <fullName evidence="1">Uncharacterized protein</fullName>
    </submittedName>
</protein>